<dbReference type="InterPro" id="IPR019545">
    <property type="entry name" value="DM13_domain"/>
</dbReference>
<keyword evidence="3" id="KW-1185">Reference proteome</keyword>
<reference evidence="3" key="1">
    <citation type="journal article" date="2019" name="Int. J. Syst. Evol. Microbiol.">
        <title>The Global Catalogue of Microorganisms (GCM) 10K type strain sequencing project: providing services to taxonomists for standard genome sequencing and annotation.</title>
        <authorList>
            <consortium name="The Broad Institute Genomics Platform"/>
            <consortium name="The Broad Institute Genome Sequencing Center for Infectious Disease"/>
            <person name="Wu L."/>
            <person name="Ma J."/>
        </authorList>
    </citation>
    <scope>NUCLEOTIDE SEQUENCE [LARGE SCALE GENOMIC DNA]</scope>
    <source>
        <strain evidence="3">JCM 10671</strain>
    </source>
</reference>
<protein>
    <submittedName>
        <fullName evidence="2">DM13 domain-containing protein</fullName>
    </submittedName>
</protein>
<comment type="caution">
    <text evidence="2">The sequence shown here is derived from an EMBL/GenBank/DDBJ whole genome shotgun (WGS) entry which is preliminary data.</text>
</comment>
<proteinExistence type="predicted"/>
<evidence type="ECO:0000313" key="3">
    <source>
        <dbReference type="Proteomes" id="UP001500957"/>
    </source>
</evidence>
<sequence length="204" mass="21751">MPAPADAFTAGMKRLLRHRGVQAGLALFSVLVAVSLAAFEPWKLWIDKTVVEAFPVAVAEAPAVLPTATPTAAPTPTSAPKPAPAWVELYRGELISHEHATTGTVRVIRLADGSRVLRLENLDTSNGPDLKVVLSDAPVIEGRGGWHVFDDNAHRKIGNLKGNKGSQNYAIPADVDLTQLRSVSIWCDRFNVSFGAAALVSATQ</sequence>
<name>A0ABP3RMP5_9ACTN</name>
<organism evidence="2 3">
    <name type="scientific">Sporichthya brevicatena</name>
    <dbReference type="NCBI Taxonomy" id="171442"/>
    <lineage>
        <taxon>Bacteria</taxon>
        <taxon>Bacillati</taxon>
        <taxon>Actinomycetota</taxon>
        <taxon>Actinomycetes</taxon>
        <taxon>Sporichthyales</taxon>
        <taxon>Sporichthyaceae</taxon>
        <taxon>Sporichthya</taxon>
    </lineage>
</organism>
<dbReference type="EMBL" id="BAAAHE010000008">
    <property type="protein sequence ID" value="GAA0610741.1"/>
    <property type="molecule type" value="Genomic_DNA"/>
</dbReference>
<evidence type="ECO:0000313" key="2">
    <source>
        <dbReference type="EMBL" id="GAA0610741.1"/>
    </source>
</evidence>
<evidence type="ECO:0000259" key="1">
    <source>
        <dbReference type="PROSITE" id="PS51549"/>
    </source>
</evidence>
<dbReference type="Pfam" id="PF10517">
    <property type="entry name" value="DM13"/>
    <property type="match status" value="1"/>
</dbReference>
<dbReference type="Proteomes" id="UP001500957">
    <property type="component" value="Unassembled WGS sequence"/>
</dbReference>
<accession>A0ABP3RMP5</accession>
<feature type="domain" description="DM13" evidence="1">
    <location>
        <begin position="87"/>
        <end position="200"/>
    </location>
</feature>
<dbReference type="PROSITE" id="PS51549">
    <property type="entry name" value="DM13"/>
    <property type="match status" value="1"/>
</dbReference>
<gene>
    <name evidence="2" type="ORF">GCM10009547_10980</name>
</gene>